<organism evidence="2 3">
    <name type="scientific">Escallonia herrerae</name>
    <dbReference type="NCBI Taxonomy" id="1293975"/>
    <lineage>
        <taxon>Eukaryota</taxon>
        <taxon>Viridiplantae</taxon>
        <taxon>Streptophyta</taxon>
        <taxon>Embryophyta</taxon>
        <taxon>Tracheophyta</taxon>
        <taxon>Spermatophyta</taxon>
        <taxon>Magnoliopsida</taxon>
        <taxon>eudicotyledons</taxon>
        <taxon>Gunneridae</taxon>
        <taxon>Pentapetalae</taxon>
        <taxon>asterids</taxon>
        <taxon>campanulids</taxon>
        <taxon>Escalloniales</taxon>
        <taxon>Escalloniaceae</taxon>
        <taxon>Escallonia</taxon>
    </lineage>
</organism>
<dbReference type="AlphaFoldDB" id="A0AA88V445"/>
<feature type="compositionally biased region" description="Pro residues" evidence="1">
    <location>
        <begin position="64"/>
        <end position="74"/>
    </location>
</feature>
<evidence type="ECO:0000256" key="1">
    <source>
        <dbReference type="SAM" id="MobiDB-lite"/>
    </source>
</evidence>
<accession>A0AA88V445</accession>
<proteinExistence type="predicted"/>
<feature type="region of interest" description="Disordered" evidence="1">
    <location>
        <begin position="46"/>
        <end position="84"/>
    </location>
</feature>
<feature type="compositionally biased region" description="Basic and acidic residues" evidence="1">
    <location>
        <begin position="1"/>
        <end position="16"/>
    </location>
</feature>
<protein>
    <submittedName>
        <fullName evidence="2">Uncharacterized protein</fullName>
    </submittedName>
</protein>
<evidence type="ECO:0000313" key="3">
    <source>
        <dbReference type="Proteomes" id="UP001188597"/>
    </source>
</evidence>
<gene>
    <name evidence="2" type="ORF">RJ639_022459</name>
</gene>
<dbReference type="PANTHER" id="PTHR33978:SF4">
    <property type="entry name" value="SERINE_THREONINE-KINASE"/>
    <property type="match status" value="1"/>
</dbReference>
<name>A0AA88V445_9ASTE</name>
<comment type="caution">
    <text evidence="2">The sequence shown here is derived from an EMBL/GenBank/DDBJ whole genome shotgun (WGS) entry which is preliminary data.</text>
</comment>
<reference evidence="2" key="1">
    <citation type="submission" date="2022-12" db="EMBL/GenBank/DDBJ databases">
        <title>Draft genome assemblies for two species of Escallonia (Escalloniales).</title>
        <authorList>
            <person name="Chanderbali A."/>
            <person name="Dervinis C."/>
            <person name="Anghel I."/>
            <person name="Soltis D."/>
            <person name="Soltis P."/>
            <person name="Zapata F."/>
        </authorList>
    </citation>
    <scope>NUCLEOTIDE SEQUENCE</scope>
    <source>
        <strain evidence="2">UCBG64.0493</strain>
        <tissue evidence="2">Leaf</tissue>
    </source>
</reference>
<dbReference type="EMBL" id="JAVXUP010002948">
    <property type="protein sequence ID" value="KAK3000698.1"/>
    <property type="molecule type" value="Genomic_DNA"/>
</dbReference>
<sequence length="167" mass="18594">MEKAQAEKQGHAEKGNKQQRPVWDCGSSLYDSFELKSFERQLDSAITSSRTLSMPHLSSRRPHPPPPPQQPQSPPKKSSKISRSLQKLLRSVFRPKQQSNTAVFRVEERSRDGFYVVYDRSGGGLSTIPEAPETAAEYDVLSPEMKSLARRAASDRFTATSIGISCA</sequence>
<evidence type="ECO:0000313" key="2">
    <source>
        <dbReference type="EMBL" id="KAK3000698.1"/>
    </source>
</evidence>
<dbReference type="Proteomes" id="UP001188597">
    <property type="component" value="Unassembled WGS sequence"/>
</dbReference>
<keyword evidence="3" id="KW-1185">Reference proteome</keyword>
<feature type="region of interest" description="Disordered" evidence="1">
    <location>
        <begin position="1"/>
        <end position="24"/>
    </location>
</feature>
<dbReference type="PANTHER" id="PTHR33978">
    <property type="entry name" value="SERINE/THREONINE-KINASE"/>
    <property type="match status" value="1"/>
</dbReference>